<dbReference type="InterPro" id="IPR018490">
    <property type="entry name" value="cNMP-bd_dom_sf"/>
</dbReference>
<keyword evidence="3" id="KW-0804">Transcription</keyword>
<dbReference type="Pfam" id="PF00027">
    <property type="entry name" value="cNMP_binding"/>
    <property type="match status" value="1"/>
</dbReference>
<reference evidence="6" key="1">
    <citation type="submission" date="2017-08" db="EMBL/GenBank/DDBJ databases">
        <authorList>
            <person name="Imhoff J.F."/>
            <person name="Rahn T."/>
            <person name="Kuenzel S."/>
            <person name="Neulinger S.C."/>
        </authorList>
    </citation>
    <scope>NUCLEOTIDE SEQUENCE</scope>
    <source>
        <strain evidence="6">IM 151</strain>
    </source>
</reference>
<dbReference type="CDD" id="cd00038">
    <property type="entry name" value="CAP_ED"/>
    <property type="match status" value="1"/>
</dbReference>
<reference evidence="6" key="2">
    <citation type="journal article" date="2020" name="Microorganisms">
        <title>Osmotic Adaptation and Compatible Solute Biosynthesis of Phototrophic Bacteria as Revealed from Genome Analyses.</title>
        <authorList>
            <person name="Imhoff J.F."/>
            <person name="Rahn T."/>
            <person name="Kunzel S."/>
            <person name="Keller A."/>
            <person name="Neulinger S.C."/>
        </authorList>
    </citation>
    <scope>NUCLEOTIDE SEQUENCE</scope>
    <source>
        <strain evidence="6">IM 151</strain>
    </source>
</reference>
<protein>
    <submittedName>
        <fullName evidence="6">Crp/Fnr family transcriptional regulator</fullName>
    </submittedName>
</protein>
<keyword evidence="2" id="KW-0238">DNA-binding</keyword>
<dbReference type="PROSITE" id="PS50042">
    <property type="entry name" value="CNMP_BINDING_3"/>
    <property type="match status" value="1"/>
</dbReference>
<accession>A0ABS1DR00</accession>
<dbReference type="Gene3D" id="2.60.120.10">
    <property type="entry name" value="Jelly Rolls"/>
    <property type="match status" value="1"/>
</dbReference>
<proteinExistence type="predicted"/>
<evidence type="ECO:0000259" key="5">
    <source>
        <dbReference type="PROSITE" id="PS51063"/>
    </source>
</evidence>
<gene>
    <name evidence="6" type="ORF">CKO43_03720</name>
</gene>
<keyword evidence="7" id="KW-1185">Reference proteome</keyword>
<dbReference type="PROSITE" id="PS51063">
    <property type="entry name" value="HTH_CRP_2"/>
    <property type="match status" value="1"/>
</dbReference>
<sequence>MPAPLLPAKLADTVRAGAWFASLPEDLADHLLALARPQQLAAGKRLFARGDAADGLYAIVRGVMRFGAVTGPGQEALLAMLEPPQWFGEIALFDGAARTHDAWAESDCTLLHVPQHELVRLLAARPRHWQAFGRLLTNKLRLTFAAVEELALLPPTPRLARRLAAMAGGYGAWQGRSKRVLEVSQEQLGLMLALSRQTVNQSLKELEAAGLLRRSRGAIEILDLARLAGGG</sequence>
<feature type="domain" description="HTH crp-type" evidence="5">
    <location>
        <begin position="153"/>
        <end position="225"/>
    </location>
</feature>
<dbReference type="InterPro" id="IPR036388">
    <property type="entry name" value="WH-like_DNA-bd_sf"/>
</dbReference>
<comment type="caution">
    <text evidence="6">The sequence shown here is derived from an EMBL/GenBank/DDBJ whole genome shotgun (WGS) entry which is preliminary data.</text>
</comment>
<evidence type="ECO:0000256" key="2">
    <source>
        <dbReference type="ARBA" id="ARBA00023125"/>
    </source>
</evidence>
<dbReference type="InterPro" id="IPR012318">
    <property type="entry name" value="HTH_CRP"/>
</dbReference>
<dbReference type="PANTHER" id="PTHR24567:SF74">
    <property type="entry name" value="HTH-TYPE TRANSCRIPTIONAL REGULATOR ARCR"/>
    <property type="match status" value="1"/>
</dbReference>
<dbReference type="EMBL" id="NRRU01000008">
    <property type="protein sequence ID" value="MBK1711888.1"/>
    <property type="molecule type" value="Genomic_DNA"/>
</dbReference>
<keyword evidence="1" id="KW-0805">Transcription regulation</keyword>
<dbReference type="SMART" id="SM00100">
    <property type="entry name" value="cNMP"/>
    <property type="match status" value="1"/>
</dbReference>
<dbReference type="PANTHER" id="PTHR24567">
    <property type="entry name" value="CRP FAMILY TRANSCRIPTIONAL REGULATORY PROTEIN"/>
    <property type="match status" value="1"/>
</dbReference>
<dbReference type="Proteomes" id="UP001041814">
    <property type="component" value="Unassembled WGS sequence"/>
</dbReference>
<evidence type="ECO:0000259" key="4">
    <source>
        <dbReference type="PROSITE" id="PS50042"/>
    </source>
</evidence>
<dbReference type="Gene3D" id="1.10.10.10">
    <property type="entry name" value="Winged helix-like DNA-binding domain superfamily/Winged helix DNA-binding domain"/>
    <property type="match status" value="1"/>
</dbReference>
<organism evidence="6 7">
    <name type="scientific">Rubrivivax gelatinosus</name>
    <name type="common">Rhodocyclus gelatinosus</name>
    <name type="synonym">Rhodopseudomonas gelatinosa</name>
    <dbReference type="NCBI Taxonomy" id="28068"/>
    <lineage>
        <taxon>Bacteria</taxon>
        <taxon>Pseudomonadati</taxon>
        <taxon>Pseudomonadota</taxon>
        <taxon>Betaproteobacteria</taxon>
        <taxon>Burkholderiales</taxon>
        <taxon>Sphaerotilaceae</taxon>
        <taxon>Rubrivivax</taxon>
    </lineage>
</organism>
<dbReference type="InterPro" id="IPR050397">
    <property type="entry name" value="Env_Response_Regulators"/>
</dbReference>
<evidence type="ECO:0000256" key="3">
    <source>
        <dbReference type="ARBA" id="ARBA00023163"/>
    </source>
</evidence>
<evidence type="ECO:0000256" key="1">
    <source>
        <dbReference type="ARBA" id="ARBA00023015"/>
    </source>
</evidence>
<feature type="domain" description="Cyclic nucleotide-binding" evidence="4">
    <location>
        <begin position="19"/>
        <end position="122"/>
    </location>
</feature>
<dbReference type="SUPFAM" id="SSF46785">
    <property type="entry name" value="Winged helix' DNA-binding domain"/>
    <property type="match status" value="1"/>
</dbReference>
<dbReference type="InterPro" id="IPR000595">
    <property type="entry name" value="cNMP-bd_dom"/>
</dbReference>
<dbReference type="SUPFAM" id="SSF51206">
    <property type="entry name" value="cAMP-binding domain-like"/>
    <property type="match status" value="1"/>
</dbReference>
<dbReference type="SMART" id="SM00419">
    <property type="entry name" value="HTH_CRP"/>
    <property type="match status" value="1"/>
</dbReference>
<dbReference type="RefSeq" id="WP_200377877.1">
    <property type="nucleotide sequence ID" value="NZ_NRRU01000008.1"/>
</dbReference>
<name>A0ABS1DR00_RUBGE</name>
<dbReference type="InterPro" id="IPR014710">
    <property type="entry name" value="RmlC-like_jellyroll"/>
</dbReference>
<evidence type="ECO:0000313" key="7">
    <source>
        <dbReference type="Proteomes" id="UP001041814"/>
    </source>
</evidence>
<dbReference type="InterPro" id="IPR036390">
    <property type="entry name" value="WH_DNA-bd_sf"/>
</dbReference>
<dbReference type="Pfam" id="PF13545">
    <property type="entry name" value="HTH_Crp_2"/>
    <property type="match status" value="1"/>
</dbReference>
<evidence type="ECO:0000313" key="6">
    <source>
        <dbReference type="EMBL" id="MBK1711888.1"/>
    </source>
</evidence>